<proteinExistence type="predicted"/>
<protein>
    <submittedName>
        <fullName evidence="8">Fe-S oxidoreductase</fullName>
    </submittedName>
</protein>
<dbReference type="SFLD" id="SFLDS00029">
    <property type="entry name" value="Radical_SAM"/>
    <property type="match status" value="1"/>
</dbReference>
<dbReference type="SFLD" id="SFLDG01083">
    <property type="entry name" value="Uncharacterised_Radical_SAM_Su"/>
    <property type="match status" value="1"/>
</dbReference>
<evidence type="ECO:0000256" key="1">
    <source>
        <dbReference type="ARBA" id="ARBA00001966"/>
    </source>
</evidence>
<dbReference type="PANTHER" id="PTHR43787">
    <property type="entry name" value="FEMO COFACTOR BIOSYNTHESIS PROTEIN NIFB-RELATED"/>
    <property type="match status" value="1"/>
</dbReference>
<keyword evidence="2" id="KW-0004">4Fe-4S</keyword>
<evidence type="ECO:0000256" key="4">
    <source>
        <dbReference type="ARBA" id="ARBA00022723"/>
    </source>
</evidence>
<dbReference type="EMBL" id="NJBN01000002">
    <property type="protein sequence ID" value="TKJ41843.1"/>
    <property type="molecule type" value="Genomic_DNA"/>
</dbReference>
<keyword evidence="5" id="KW-0408">Iron</keyword>
<dbReference type="InterPro" id="IPR058240">
    <property type="entry name" value="rSAM_sf"/>
</dbReference>
<keyword evidence="6" id="KW-0411">Iron-sulfur</keyword>
<evidence type="ECO:0000256" key="5">
    <source>
        <dbReference type="ARBA" id="ARBA00023004"/>
    </source>
</evidence>
<sequence length="259" mass="29538">MTYNTNSKTLKLQTAMVYGPVGSRRIGLSLGVNISPVSEKFCSFNCVYCHYGWTDTLSLDATKHQGKLPGVDDLTRQLEEYKVDRYLLDHITFSGNGEATYHPDFGRAVDIVIEFRDKYVPQSKTAILSNSSMVMKQEVREALKKLDRCIMKLDAGDEVTFRKVNRPPSQLRFEDIIAGLRELKKFETQSIFLDGSVSNSSDEAVDSWIKVMLELKPYSMQIYTLDRAPADDRLQPVSRERMRDIFLKTKKAGLPVNLY</sequence>
<evidence type="ECO:0000256" key="6">
    <source>
        <dbReference type="ARBA" id="ARBA00023014"/>
    </source>
</evidence>
<reference evidence="8 9" key="1">
    <citation type="submission" date="2017-06" db="EMBL/GenBank/DDBJ databases">
        <title>Novel microbial phyla capable of carbon fixation and sulfur reduction in deep-sea sediments.</title>
        <authorList>
            <person name="Huang J."/>
            <person name="Baker B."/>
            <person name="Wang Y."/>
        </authorList>
    </citation>
    <scope>NUCLEOTIDE SEQUENCE [LARGE SCALE GENOMIC DNA]</scope>
    <source>
        <strain evidence="8">B3_LCP</strain>
    </source>
</reference>
<evidence type="ECO:0000256" key="2">
    <source>
        <dbReference type="ARBA" id="ARBA00022485"/>
    </source>
</evidence>
<evidence type="ECO:0000256" key="3">
    <source>
        <dbReference type="ARBA" id="ARBA00022691"/>
    </source>
</evidence>
<gene>
    <name evidence="8" type="ORF">CEE37_04550</name>
</gene>
<dbReference type="PANTHER" id="PTHR43787:SF11">
    <property type="entry name" value="UPF0026 PROTEIN SLR1464"/>
    <property type="match status" value="1"/>
</dbReference>
<dbReference type="SUPFAM" id="SSF102114">
    <property type="entry name" value="Radical SAM enzymes"/>
    <property type="match status" value="1"/>
</dbReference>
<dbReference type="InterPro" id="IPR007197">
    <property type="entry name" value="rSAM"/>
</dbReference>
<dbReference type="InterPro" id="IPR040084">
    <property type="entry name" value="GTPase_Obg"/>
</dbReference>
<dbReference type="AlphaFoldDB" id="A0A532V3R2"/>
<dbReference type="GO" id="GO:0051539">
    <property type="term" value="F:4 iron, 4 sulfur cluster binding"/>
    <property type="evidence" value="ECO:0007669"/>
    <property type="project" value="UniProtKB-KW"/>
</dbReference>
<organism evidence="8 9">
    <name type="scientific">candidate division LCP-89 bacterium B3_LCP</name>
    <dbReference type="NCBI Taxonomy" id="2012998"/>
    <lineage>
        <taxon>Bacteria</taxon>
        <taxon>Pseudomonadati</taxon>
        <taxon>Bacteria division LCP-89</taxon>
    </lineage>
</organism>
<evidence type="ECO:0000313" key="8">
    <source>
        <dbReference type="EMBL" id="TKJ41843.1"/>
    </source>
</evidence>
<dbReference type="GO" id="GO:0046872">
    <property type="term" value="F:metal ion binding"/>
    <property type="evidence" value="ECO:0007669"/>
    <property type="project" value="UniProtKB-KW"/>
</dbReference>
<dbReference type="Pfam" id="PF04055">
    <property type="entry name" value="Radical_SAM"/>
    <property type="match status" value="1"/>
</dbReference>
<dbReference type="GO" id="GO:0003824">
    <property type="term" value="F:catalytic activity"/>
    <property type="evidence" value="ECO:0007669"/>
    <property type="project" value="InterPro"/>
</dbReference>
<dbReference type="InterPro" id="IPR013785">
    <property type="entry name" value="Aldolase_TIM"/>
</dbReference>
<dbReference type="CDD" id="cd01335">
    <property type="entry name" value="Radical_SAM"/>
    <property type="match status" value="1"/>
</dbReference>
<dbReference type="PROSITE" id="PS51918">
    <property type="entry name" value="RADICAL_SAM"/>
    <property type="match status" value="1"/>
</dbReference>
<comment type="cofactor">
    <cofactor evidence="1">
        <name>[4Fe-4S] cluster</name>
        <dbReference type="ChEBI" id="CHEBI:49883"/>
    </cofactor>
</comment>
<evidence type="ECO:0000259" key="7">
    <source>
        <dbReference type="PROSITE" id="PS51918"/>
    </source>
</evidence>
<feature type="domain" description="Radical SAM core" evidence="7">
    <location>
        <begin position="24"/>
        <end position="255"/>
    </location>
</feature>
<evidence type="ECO:0000313" key="9">
    <source>
        <dbReference type="Proteomes" id="UP000319619"/>
    </source>
</evidence>
<comment type="caution">
    <text evidence="8">The sequence shown here is derived from an EMBL/GenBank/DDBJ whole genome shotgun (WGS) entry which is preliminary data.</text>
</comment>
<name>A0A532V3R2_UNCL8</name>
<keyword evidence="3" id="KW-0949">S-adenosyl-L-methionine</keyword>
<dbReference type="Proteomes" id="UP000319619">
    <property type="component" value="Unassembled WGS sequence"/>
</dbReference>
<keyword evidence="4" id="KW-0479">Metal-binding</keyword>
<accession>A0A532V3R2</accession>
<dbReference type="Gene3D" id="3.20.20.70">
    <property type="entry name" value="Aldolase class I"/>
    <property type="match status" value="1"/>
</dbReference>